<reference evidence="8" key="1">
    <citation type="journal article" date="2019" name="Int. J. Syst. Evol. Microbiol.">
        <title>The Global Catalogue of Microorganisms (GCM) 10K type strain sequencing project: providing services to taxonomists for standard genome sequencing and annotation.</title>
        <authorList>
            <consortium name="The Broad Institute Genomics Platform"/>
            <consortium name="The Broad Institute Genome Sequencing Center for Infectious Disease"/>
            <person name="Wu L."/>
            <person name="Ma J."/>
        </authorList>
    </citation>
    <scope>NUCLEOTIDE SEQUENCE [LARGE SCALE GENOMIC DNA]</scope>
    <source>
        <strain evidence="8">JCM 18304</strain>
    </source>
</reference>
<dbReference type="PANTHER" id="PTHR42711">
    <property type="entry name" value="ABC TRANSPORTER ATP-BINDING PROTEIN"/>
    <property type="match status" value="1"/>
</dbReference>
<evidence type="ECO:0000259" key="6">
    <source>
        <dbReference type="PROSITE" id="PS50893"/>
    </source>
</evidence>
<keyword evidence="8" id="KW-1185">Reference proteome</keyword>
<evidence type="ECO:0000256" key="1">
    <source>
        <dbReference type="ARBA" id="ARBA00004202"/>
    </source>
</evidence>
<dbReference type="InterPro" id="IPR017871">
    <property type="entry name" value="ABC_transporter-like_CS"/>
</dbReference>
<keyword evidence="4 7" id="KW-0067">ATP-binding</keyword>
<dbReference type="InterPro" id="IPR003593">
    <property type="entry name" value="AAA+_ATPase"/>
</dbReference>
<dbReference type="Pfam" id="PF00005">
    <property type="entry name" value="ABC_tran"/>
    <property type="match status" value="1"/>
</dbReference>
<proteinExistence type="predicted"/>
<dbReference type="PROSITE" id="PS50893">
    <property type="entry name" value="ABC_TRANSPORTER_2"/>
    <property type="match status" value="1"/>
</dbReference>
<dbReference type="InterPro" id="IPR027417">
    <property type="entry name" value="P-loop_NTPase"/>
</dbReference>
<dbReference type="PROSITE" id="PS00211">
    <property type="entry name" value="ABC_TRANSPORTER_1"/>
    <property type="match status" value="1"/>
</dbReference>
<dbReference type="RefSeq" id="WP_345633592.1">
    <property type="nucleotide sequence ID" value="NZ_BAABJQ010000016.1"/>
</dbReference>
<dbReference type="CDD" id="cd03263">
    <property type="entry name" value="ABC_subfamily_A"/>
    <property type="match status" value="1"/>
</dbReference>
<dbReference type="SMART" id="SM00382">
    <property type="entry name" value="AAA"/>
    <property type="match status" value="1"/>
</dbReference>
<dbReference type="Gene3D" id="3.40.50.300">
    <property type="entry name" value="P-loop containing nucleotide triphosphate hydrolases"/>
    <property type="match status" value="1"/>
</dbReference>
<protein>
    <submittedName>
        <fullName evidence="7">ABC transporter ATP-binding protein</fullName>
    </submittedName>
</protein>
<keyword evidence="2" id="KW-0813">Transport</keyword>
<dbReference type="PANTHER" id="PTHR42711:SF17">
    <property type="entry name" value="ABC TRANSPORTER ATP-BINDING PROTEIN"/>
    <property type="match status" value="1"/>
</dbReference>
<dbReference type="Proteomes" id="UP001501570">
    <property type="component" value="Unassembled WGS sequence"/>
</dbReference>
<dbReference type="InterPro" id="IPR003439">
    <property type="entry name" value="ABC_transporter-like_ATP-bd"/>
</dbReference>
<accession>A0ABP9S8X8</accession>
<evidence type="ECO:0000313" key="7">
    <source>
        <dbReference type="EMBL" id="GAA5192093.1"/>
    </source>
</evidence>
<keyword evidence="5" id="KW-0046">Antibiotic resistance</keyword>
<dbReference type="InterPro" id="IPR050763">
    <property type="entry name" value="ABC_transporter_ATP-binding"/>
</dbReference>
<evidence type="ECO:0000256" key="2">
    <source>
        <dbReference type="ARBA" id="ARBA00022448"/>
    </source>
</evidence>
<evidence type="ECO:0000256" key="4">
    <source>
        <dbReference type="ARBA" id="ARBA00022840"/>
    </source>
</evidence>
<dbReference type="EMBL" id="BAABJQ010000016">
    <property type="protein sequence ID" value="GAA5192093.1"/>
    <property type="molecule type" value="Genomic_DNA"/>
</dbReference>
<organism evidence="7 8">
    <name type="scientific">Rugosimonospora acidiphila</name>
    <dbReference type="NCBI Taxonomy" id="556531"/>
    <lineage>
        <taxon>Bacteria</taxon>
        <taxon>Bacillati</taxon>
        <taxon>Actinomycetota</taxon>
        <taxon>Actinomycetes</taxon>
        <taxon>Micromonosporales</taxon>
        <taxon>Micromonosporaceae</taxon>
        <taxon>Rugosimonospora</taxon>
    </lineage>
</organism>
<feature type="domain" description="ABC transporter" evidence="6">
    <location>
        <begin position="8"/>
        <end position="233"/>
    </location>
</feature>
<evidence type="ECO:0000313" key="8">
    <source>
        <dbReference type="Proteomes" id="UP001501570"/>
    </source>
</evidence>
<dbReference type="SUPFAM" id="SSF52540">
    <property type="entry name" value="P-loop containing nucleoside triphosphate hydrolases"/>
    <property type="match status" value="1"/>
</dbReference>
<evidence type="ECO:0000256" key="5">
    <source>
        <dbReference type="ARBA" id="ARBA00023251"/>
    </source>
</evidence>
<keyword evidence="3" id="KW-0547">Nucleotide-binding</keyword>
<comment type="caution">
    <text evidence="7">The sequence shown here is derived from an EMBL/GenBank/DDBJ whole genome shotgun (WGS) entry which is preliminary data.</text>
</comment>
<sequence>MTPTDQPIVVRDLCKRYGDRNVVDHLDLTIEPGEVFGFLGPNGAGKTTTIDILTGRRPRTSGDVEVLGHDPWRDAAAWRARIGVVPQRTGEYPVLTVREVVSMFAALYPRPLPVDEVIDMVGLTKKAKDLAANLSGGQKRRLDVAVGVVGNPELIFLDEPTTGLDPVARREAWDLVRFFADRGTTTLLTTHYLDEVEALSQRAGIIVGGSLVEIGTMSELASREHVVTTISCSIPETLRDVTLPAQLDPHQLSIDDARITKGQLRIETHDPCQVTYELLSWARQYGARELPDFRVVQPSLEEVYLRLVHGADTRAKEMAPTDEVVQ</sequence>
<name>A0ABP9S8X8_9ACTN</name>
<gene>
    <name evidence="7" type="ORF">GCM10023322_50940</name>
</gene>
<dbReference type="GO" id="GO:0005524">
    <property type="term" value="F:ATP binding"/>
    <property type="evidence" value="ECO:0007669"/>
    <property type="project" value="UniProtKB-KW"/>
</dbReference>
<evidence type="ECO:0000256" key="3">
    <source>
        <dbReference type="ARBA" id="ARBA00022741"/>
    </source>
</evidence>
<comment type="subcellular location">
    <subcellularLocation>
        <location evidence="1">Cell membrane</location>
        <topology evidence="1">Peripheral membrane protein</topology>
    </subcellularLocation>
</comment>